<reference evidence="4 5" key="1">
    <citation type="journal article" date="2015" name="Genome Biol. Evol.">
        <title>The genome of winter moth (Operophtera brumata) provides a genomic perspective on sexual dimorphism and phenology.</title>
        <authorList>
            <person name="Derks M.F."/>
            <person name="Smit S."/>
            <person name="Salis L."/>
            <person name="Schijlen E."/>
            <person name="Bossers A."/>
            <person name="Mateman C."/>
            <person name="Pijl A.S."/>
            <person name="de Ridder D."/>
            <person name="Groenen M.A."/>
            <person name="Visser M.E."/>
            <person name="Megens H.J."/>
        </authorList>
    </citation>
    <scope>NUCLEOTIDE SEQUENCE [LARGE SCALE GENOMIC DNA]</scope>
    <source>
        <strain evidence="4">WM2013NL</strain>
        <tissue evidence="4">Head and thorax</tissue>
    </source>
</reference>
<dbReference type="GO" id="GO:0046872">
    <property type="term" value="F:metal ion binding"/>
    <property type="evidence" value="ECO:0007669"/>
    <property type="project" value="UniProtKB-KW"/>
</dbReference>
<organism evidence="4 5">
    <name type="scientific">Operophtera brumata</name>
    <name type="common">Winter moth</name>
    <name type="synonym">Phalaena brumata</name>
    <dbReference type="NCBI Taxonomy" id="104452"/>
    <lineage>
        <taxon>Eukaryota</taxon>
        <taxon>Metazoa</taxon>
        <taxon>Ecdysozoa</taxon>
        <taxon>Arthropoda</taxon>
        <taxon>Hexapoda</taxon>
        <taxon>Insecta</taxon>
        <taxon>Pterygota</taxon>
        <taxon>Neoptera</taxon>
        <taxon>Endopterygota</taxon>
        <taxon>Lepidoptera</taxon>
        <taxon>Glossata</taxon>
        <taxon>Ditrysia</taxon>
        <taxon>Geometroidea</taxon>
        <taxon>Geometridae</taxon>
        <taxon>Larentiinae</taxon>
        <taxon>Operophtera</taxon>
    </lineage>
</organism>
<accession>A0A0L7LNN3</accession>
<gene>
    <name evidence="4" type="ORF">OBRU01_04632</name>
</gene>
<dbReference type="STRING" id="104452.A0A0L7LNN3"/>
<evidence type="ECO:0000313" key="4">
    <source>
        <dbReference type="EMBL" id="KOB77057.1"/>
    </source>
</evidence>
<evidence type="ECO:0000256" key="2">
    <source>
        <dbReference type="ARBA" id="ARBA00022723"/>
    </source>
</evidence>
<protein>
    <recommendedName>
        <fullName evidence="3">DDE Tnp4 domain-containing protein</fullName>
    </recommendedName>
</protein>
<evidence type="ECO:0000259" key="3">
    <source>
        <dbReference type="Pfam" id="PF13359"/>
    </source>
</evidence>
<dbReference type="AlphaFoldDB" id="A0A0L7LNN3"/>
<dbReference type="Proteomes" id="UP000037510">
    <property type="component" value="Unassembled WGS sequence"/>
</dbReference>
<evidence type="ECO:0000313" key="5">
    <source>
        <dbReference type="Proteomes" id="UP000037510"/>
    </source>
</evidence>
<dbReference type="Pfam" id="PF13359">
    <property type="entry name" value="DDE_Tnp_4"/>
    <property type="match status" value="1"/>
</dbReference>
<evidence type="ECO:0000256" key="1">
    <source>
        <dbReference type="ARBA" id="ARBA00001968"/>
    </source>
</evidence>
<keyword evidence="5" id="KW-1185">Reference proteome</keyword>
<proteinExistence type="predicted"/>
<dbReference type="EMBL" id="JTDY01000465">
    <property type="protein sequence ID" value="KOB77057.1"/>
    <property type="molecule type" value="Genomic_DNA"/>
</dbReference>
<dbReference type="InterPro" id="IPR027806">
    <property type="entry name" value="HARBI1_dom"/>
</dbReference>
<feature type="domain" description="DDE Tnp4" evidence="3">
    <location>
        <begin position="31"/>
        <end position="81"/>
    </location>
</feature>
<comment type="cofactor">
    <cofactor evidence="1">
        <name>a divalent metal cation</name>
        <dbReference type="ChEBI" id="CHEBI:60240"/>
    </cofactor>
</comment>
<name>A0A0L7LNN3_OPEBR</name>
<comment type="caution">
    <text evidence="4">The sequence shown here is derived from an EMBL/GenBank/DDBJ whole genome shotgun (WGS) entry which is preliminary data.</text>
</comment>
<keyword evidence="2" id="KW-0479">Metal-binding</keyword>
<sequence length="151" mass="17143">MALIPRSTEEWKSIEEGFSQKWNFPGCCGALDGKHVVLNAPDDSGSYYYNYKNQHSIVLMALVDHDYCFIYFDIGCNGRISTIQSVTVDTENIETGNITPGSWREFLPAGIVNIERSLQNRSSQQAHNVRDRYADYFVGEGSVPWQARMVH</sequence>